<keyword evidence="1" id="KW-1185">Reference proteome</keyword>
<proteinExistence type="predicted"/>
<evidence type="ECO:0000313" key="1">
    <source>
        <dbReference type="Proteomes" id="UP000095281"/>
    </source>
</evidence>
<dbReference type="WBParaSite" id="MhA1_Contig3114.frz3.gene1">
    <property type="protein sequence ID" value="MhA1_Contig3114.frz3.gene1"/>
    <property type="gene ID" value="MhA1_Contig3114.frz3.gene1"/>
</dbReference>
<reference evidence="2" key="1">
    <citation type="submission" date="2016-11" db="UniProtKB">
        <authorList>
            <consortium name="WormBaseParasite"/>
        </authorList>
    </citation>
    <scope>IDENTIFICATION</scope>
</reference>
<name>A0A1I8BL62_MELHA</name>
<dbReference type="Proteomes" id="UP000095281">
    <property type="component" value="Unplaced"/>
</dbReference>
<organism evidence="1 2">
    <name type="scientific">Meloidogyne hapla</name>
    <name type="common">Root-knot nematode worm</name>
    <dbReference type="NCBI Taxonomy" id="6305"/>
    <lineage>
        <taxon>Eukaryota</taxon>
        <taxon>Metazoa</taxon>
        <taxon>Ecdysozoa</taxon>
        <taxon>Nematoda</taxon>
        <taxon>Chromadorea</taxon>
        <taxon>Rhabditida</taxon>
        <taxon>Tylenchina</taxon>
        <taxon>Tylenchomorpha</taxon>
        <taxon>Tylenchoidea</taxon>
        <taxon>Meloidogynidae</taxon>
        <taxon>Meloidogyninae</taxon>
        <taxon>Meloidogyne</taxon>
    </lineage>
</organism>
<accession>A0A1I8BL62</accession>
<dbReference type="InterPro" id="IPR043519">
    <property type="entry name" value="NT_sf"/>
</dbReference>
<evidence type="ECO:0000313" key="2">
    <source>
        <dbReference type="WBParaSite" id="MhA1_Contig3114.frz3.gene1"/>
    </source>
</evidence>
<protein>
    <submittedName>
        <fullName evidence="2">Polymerase nucleotidyl transferase domain-containing protein</fullName>
    </submittedName>
</protein>
<dbReference type="SUPFAM" id="SSF81301">
    <property type="entry name" value="Nucleotidyltransferase"/>
    <property type="match status" value="1"/>
</dbReference>
<sequence length="221" mass="26014">MNQQQIIQLFQLPNLFSSESNTSSELNENENKKEKEIENKNKINNWLTSTDVGIGGFIQNFSNQTEQREHFEKRHSQQTSFDFVTKSLNEVINNEQYLFEKRINRIYSVDNAINNLKLILNKWDENSLLIISGSLLLNAQIFGSDIDCLIVLPHKQIEINWEIIFEEKFFGKNSNKCNIKLRKCEEKENNYSLYCFLCKVRKDIRIQFIKTPSGRVPLIKN</sequence>
<dbReference type="Gene3D" id="3.30.460.10">
    <property type="entry name" value="Beta Polymerase, domain 2"/>
    <property type="match status" value="1"/>
</dbReference>
<dbReference type="AlphaFoldDB" id="A0A1I8BL62"/>